<evidence type="ECO:0000313" key="1">
    <source>
        <dbReference type="EMBL" id="KAG8654799.1"/>
    </source>
</evidence>
<dbReference type="Proteomes" id="UP000091857">
    <property type="component" value="Chromosome 5"/>
</dbReference>
<comment type="caution">
    <text evidence="1">The sequence shown here is derived from an EMBL/GenBank/DDBJ whole genome shotgun (WGS) entry which is preliminary data.</text>
</comment>
<dbReference type="EMBL" id="CM004391">
    <property type="protein sequence ID" value="KAG8654799.1"/>
    <property type="molecule type" value="Genomic_DNA"/>
</dbReference>
<evidence type="ECO:0000313" key="2">
    <source>
        <dbReference type="Proteomes" id="UP000091857"/>
    </source>
</evidence>
<protein>
    <submittedName>
        <fullName evidence="1">Uncharacterized protein</fullName>
    </submittedName>
</protein>
<organism evidence="1 2">
    <name type="scientific">Manihot esculenta</name>
    <name type="common">Cassava</name>
    <name type="synonym">Jatropha manihot</name>
    <dbReference type="NCBI Taxonomy" id="3983"/>
    <lineage>
        <taxon>Eukaryota</taxon>
        <taxon>Viridiplantae</taxon>
        <taxon>Streptophyta</taxon>
        <taxon>Embryophyta</taxon>
        <taxon>Tracheophyta</taxon>
        <taxon>Spermatophyta</taxon>
        <taxon>Magnoliopsida</taxon>
        <taxon>eudicotyledons</taxon>
        <taxon>Gunneridae</taxon>
        <taxon>Pentapetalae</taxon>
        <taxon>rosids</taxon>
        <taxon>fabids</taxon>
        <taxon>Malpighiales</taxon>
        <taxon>Euphorbiaceae</taxon>
        <taxon>Crotonoideae</taxon>
        <taxon>Manihoteae</taxon>
        <taxon>Manihot</taxon>
    </lineage>
</organism>
<reference evidence="2" key="1">
    <citation type="journal article" date="2016" name="Nat. Biotechnol.">
        <title>Sequencing wild and cultivated cassava and related species reveals extensive interspecific hybridization and genetic diversity.</title>
        <authorList>
            <person name="Bredeson J.V."/>
            <person name="Lyons J.B."/>
            <person name="Prochnik S.E."/>
            <person name="Wu G.A."/>
            <person name="Ha C.M."/>
            <person name="Edsinger-Gonzales E."/>
            <person name="Grimwood J."/>
            <person name="Schmutz J."/>
            <person name="Rabbi I.Y."/>
            <person name="Egesi C."/>
            <person name="Nauluvula P."/>
            <person name="Lebot V."/>
            <person name="Ndunguru J."/>
            <person name="Mkamilo G."/>
            <person name="Bart R.S."/>
            <person name="Setter T.L."/>
            <person name="Gleadow R.M."/>
            <person name="Kulakow P."/>
            <person name="Ferguson M.E."/>
            <person name="Rounsley S."/>
            <person name="Rokhsar D.S."/>
        </authorList>
    </citation>
    <scope>NUCLEOTIDE SEQUENCE [LARGE SCALE GENOMIC DNA]</scope>
    <source>
        <strain evidence="2">cv. AM560-2</strain>
    </source>
</reference>
<accession>A0ACB7HPT3</accession>
<gene>
    <name evidence="1" type="ORF">MANES_05G179450v8</name>
</gene>
<sequence>MIFHLLLFLVLYAITKHFLDKIRNLPPSPFPTLPIIGHLHLLNKPLHRSLSIISNRYRPVLLLQFGCRRVLLVSSPSAVEECFTKNDIALANRPRLLAGKHLGYNFTSLAWAPYGDLWRNLRKLSSLEILSSYRLQLLSSIRSDEVKILLHRLFRNKDEMVDLKSAFFELMLNVMMRMIAGKRYYGENVEEVEAATRFREIVRETIQMTGTSNIGDFLPLLAKIGGTEKKLLDLQKKRDGFIQGLIEEHQNRMTTSPIEEKNKTLIEVLLTLQQSDPEYYTDQTIKSLILVLLAAGTDTTVATLEWAMSVLVNNPDILKKAQNEIDIVMGHDRLITESDTLKIPYLQCIISEVLRMYPAGPLAVHESSEECSIGGYRVPSGTMMLANIWSIHNDPLVWDEPQKFKPERFEGCEAVVSDGFRLMPFGSGRRRCPGEGLALRMVSLTLGSILQCFEWERIGEEMVDMTEGVGIIMSKAQPLLVKCRPRRSMVHLLSQV</sequence>
<name>A0ACB7HPT3_MANES</name>
<proteinExistence type="predicted"/>
<keyword evidence="2" id="KW-1185">Reference proteome</keyword>